<dbReference type="GO" id="GO:0015938">
    <property type="term" value="P:coenzyme A catabolic process"/>
    <property type="evidence" value="ECO:0007669"/>
    <property type="project" value="TreeGrafter"/>
</dbReference>
<evidence type="ECO:0000256" key="8">
    <source>
        <dbReference type="SAM" id="Phobius"/>
    </source>
</evidence>
<evidence type="ECO:0000256" key="5">
    <source>
        <dbReference type="ARBA" id="ARBA00022842"/>
    </source>
</evidence>
<accession>A0AAD5D9Y6</accession>
<evidence type="ECO:0000256" key="6">
    <source>
        <dbReference type="ARBA" id="ARBA00023211"/>
    </source>
</evidence>
<name>A0AAD5D9Y6_AMBAR</name>
<organism evidence="10 11">
    <name type="scientific">Ambrosia artemisiifolia</name>
    <name type="common">Common ragweed</name>
    <dbReference type="NCBI Taxonomy" id="4212"/>
    <lineage>
        <taxon>Eukaryota</taxon>
        <taxon>Viridiplantae</taxon>
        <taxon>Streptophyta</taxon>
        <taxon>Embryophyta</taxon>
        <taxon>Tracheophyta</taxon>
        <taxon>Spermatophyta</taxon>
        <taxon>Magnoliopsida</taxon>
        <taxon>eudicotyledons</taxon>
        <taxon>Gunneridae</taxon>
        <taxon>Pentapetalae</taxon>
        <taxon>asterids</taxon>
        <taxon>campanulids</taxon>
        <taxon>Asterales</taxon>
        <taxon>Asteraceae</taxon>
        <taxon>Asteroideae</taxon>
        <taxon>Heliantheae alliance</taxon>
        <taxon>Heliantheae</taxon>
        <taxon>Ambrosia</taxon>
    </lineage>
</organism>
<feature type="transmembrane region" description="Helical" evidence="8">
    <location>
        <begin position="259"/>
        <end position="278"/>
    </location>
</feature>
<keyword evidence="8" id="KW-1133">Transmembrane helix</keyword>
<comment type="cofactor">
    <cofactor evidence="2">
        <name>Mg(2+)</name>
        <dbReference type="ChEBI" id="CHEBI:18420"/>
    </cofactor>
</comment>
<evidence type="ECO:0000313" key="10">
    <source>
        <dbReference type="EMBL" id="KAI7755894.1"/>
    </source>
</evidence>
<evidence type="ECO:0000259" key="9">
    <source>
        <dbReference type="PROSITE" id="PS51462"/>
    </source>
</evidence>
<gene>
    <name evidence="10" type="ORF">M8C21_013661</name>
</gene>
<keyword evidence="11" id="KW-1185">Reference proteome</keyword>
<dbReference type="GO" id="GO:0010945">
    <property type="term" value="F:coenzyme A diphosphatase activity"/>
    <property type="evidence" value="ECO:0007669"/>
    <property type="project" value="InterPro"/>
</dbReference>
<dbReference type="GO" id="GO:0005737">
    <property type="term" value="C:cytoplasm"/>
    <property type="evidence" value="ECO:0007669"/>
    <property type="project" value="UniProtKB-ARBA"/>
</dbReference>
<feature type="compositionally biased region" description="Polar residues" evidence="7">
    <location>
        <begin position="18"/>
        <end position="36"/>
    </location>
</feature>
<dbReference type="SUPFAM" id="SSF55811">
    <property type="entry name" value="Nudix"/>
    <property type="match status" value="2"/>
</dbReference>
<dbReference type="EMBL" id="JAMZMK010000717">
    <property type="protein sequence ID" value="KAI7755894.1"/>
    <property type="molecule type" value="Genomic_DNA"/>
</dbReference>
<keyword evidence="5" id="KW-0460">Magnesium</keyword>
<dbReference type="InterPro" id="IPR015797">
    <property type="entry name" value="NUDIX_hydrolase-like_dom_sf"/>
</dbReference>
<dbReference type="PROSITE" id="PS51462">
    <property type="entry name" value="NUDIX"/>
    <property type="match status" value="1"/>
</dbReference>
<dbReference type="PANTHER" id="PTHR12992:SF41">
    <property type="entry name" value="NUDIX HYDROLASE 11"/>
    <property type="match status" value="1"/>
</dbReference>
<dbReference type="GO" id="GO:0008893">
    <property type="term" value="F:guanosine-3',5'-bis(diphosphate) 3'-diphosphatase activity"/>
    <property type="evidence" value="ECO:0007669"/>
    <property type="project" value="UniProtKB-ARBA"/>
</dbReference>
<feature type="domain" description="Nudix hydrolase" evidence="9">
    <location>
        <begin position="42"/>
        <end position="177"/>
    </location>
</feature>
<dbReference type="InterPro" id="IPR045121">
    <property type="entry name" value="CoAse"/>
</dbReference>
<dbReference type="GO" id="GO:0046872">
    <property type="term" value="F:metal ion binding"/>
    <property type="evidence" value="ECO:0007669"/>
    <property type="project" value="UniProtKB-KW"/>
</dbReference>
<dbReference type="Gene3D" id="3.90.79.10">
    <property type="entry name" value="Nucleoside Triphosphate Pyrophosphohydrolase"/>
    <property type="match status" value="1"/>
</dbReference>
<dbReference type="CDD" id="cd03426">
    <property type="entry name" value="NUDIX_CoAse_Nudt7"/>
    <property type="match status" value="1"/>
</dbReference>
<dbReference type="Pfam" id="PF00293">
    <property type="entry name" value="NUDIX"/>
    <property type="match status" value="1"/>
</dbReference>
<comment type="cofactor">
    <cofactor evidence="1">
        <name>Mn(2+)</name>
        <dbReference type="ChEBI" id="CHEBI:29035"/>
    </cofactor>
</comment>
<evidence type="ECO:0000256" key="2">
    <source>
        <dbReference type="ARBA" id="ARBA00001946"/>
    </source>
</evidence>
<evidence type="ECO:0000256" key="7">
    <source>
        <dbReference type="SAM" id="MobiDB-lite"/>
    </source>
</evidence>
<protein>
    <recommendedName>
        <fullName evidence="9">Nudix hydrolase domain-containing protein</fullName>
    </recommendedName>
</protein>
<dbReference type="AlphaFoldDB" id="A0AAD5D9Y6"/>
<proteinExistence type="predicted"/>
<dbReference type="GO" id="GO:0015937">
    <property type="term" value="P:coenzyme A biosynthetic process"/>
    <property type="evidence" value="ECO:0007669"/>
    <property type="project" value="UniProtKB-ARBA"/>
</dbReference>
<dbReference type="GO" id="GO:0006637">
    <property type="term" value="P:acyl-CoA metabolic process"/>
    <property type="evidence" value="ECO:0007669"/>
    <property type="project" value="UniProtKB-ARBA"/>
</dbReference>
<evidence type="ECO:0000313" key="11">
    <source>
        <dbReference type="Proteomes" id="UP001206925"/>
    </source>
</evidence>
<evidence type="ECO:0000256" key="3">
    <source>
        <dbReference type="ARBA" id="ARBA00022723"/>
    </source>
</evidence>
<keyword evidence="8" id="KW-0472">Membrane</keyword>
<keyword evidence="8" id="KW-0812">Transmembrane</keyword>
<reference evidence="10" key="1">
    <citation type="submission" date="2022-06" db="EMBL/GenBank/DDBJ databases">
        <title>Uncovering the hologenomic basis of an extraordinary plant invasion.</title>
        <authorList>
            <person name="Bieker V.C."/>
            <person name="Martin M.D."/>
            <person name="Gilbert T."/>
            <person name="Hodgins K."/>
            <person name="Battlay P."/>
            <person name="Petersen B."/>
            <person name="Wilson J."/>
        </authorList>
    </citation>
    <scope>NUCLEOTIDE SEQUENCE</scope>
    <source>
        <strain evidence="10">AA19_3_7</strain>
        <tissue evidence="10">Leaf</tissue>
    </source>
</reference>
<evidence type="ECO:0000256" key="4">
    <source>
        <dbReference type="ARBA" id="ARBA00022801"/>
    </source>
</evidence>
<dbReference type="FunFam" id="3.90.79.10:FF:000036">
    <property type="entry name" value="Nudix hydrolase 11"/>
    <property type="match status" value="1"/>
</dbReference>
<sequence>MDLNNLPRSQKLLHISQRLHQPNSISPLSNDQTHPSESGKRPNRSAVLICLYEEGDEIYVILTKRSSKLSSYSGHVSLPGGRRDEGDVDDIRTALREAEEEIGLDPALVDVVTVLEPFVTKENVTVVPVLGILWNKQAFNPVLNAEEVEAIFYAPLEMFLKDENRRQEDREFLGEKYVLHYFDFKANNTENITIVPVLGILWNKQAFNPVLNAEEVESIFYAPFEMFLKNENRRQEEREFQGDKYLFHYFDFKTNDKVYVIWALTAMILTSTASLLFVPKGIMITEI</sequence>
<dbReference type="PANTHER" id="PTHR12992">
    <property type="entry name" value="NUDIX HYDROLASE"/>
    <property type="match status" value="1"/>
</dbReference>
<keyword evidence="6" id="KW-0464">Manganese</keyword>
<dbReference type="InterPro" id="IPR000086">
    <property type="entry name" value="NUDIX_hydrolase_dom"/>
</dbReference>
<keyword evidence="4" id="KW-0378">Hydrolase</keyword>
<feature type="region of interest" description="Disordered" evidence="7">
    <location>
        <begin position="14"/>
        <end position="42"/>
    </location>
</feature>
<dbReference type="Proteomes" id="UP001206925">
    <property type="component" value="Unassembled WGS sequence"/>
</dbReference>
<comment type="caution">
    <text evidence="10">The sequence shown here is derived from an EMBL/GenBank/DDBJ whole genome shotgun (WGS) entry which is preliminary data.</text>
</comment>
<evidence type="ECO:0000256" key="1">
    <source>
        <dbReference type="ARBA" id="ARBA00001936"/>
    </source>
</evidence>
<keyword evidence="3" id="KW-0479">Metal-binding</keyword>